<organism evidence="2 3">
    <name type="scientific">Blepharisma stoltei</name>
    <dbReference type="NCBI Taxonomy" id="1481888"/>
    <lineage>
        <taxon>Eukaryota</taxon>
        <taxon>Sar</taxon>
        <taxon>Alveolata</taxon>
        <taxon>Ciliophora</taxon>
        <taxon>Postciliodesmatophora</taxon>
        <taxon>Heterotrichea</taxon>
        <taxon>Heterotrichida</taxon>
        <taxon>Blepharismidae</taxon>
        <taxon>Blepharisma</taxon>
    </lineage>
</organism>
<dbReference type="EMBL" id="CAJZBQ010000044">
    <property type="protein sequence ID" value="CAG9327760.1"/>
    <property type="molecule type" value="Genomic_DNA"/>
</dbReference>
<evidence type="ECO:0000259" key="1">
    <source>
        <dbReference type="Pfam" id="PF03372"/>
    </source>
</evidence>
<dbReference type="Proteomes" id="UP001162131">
    <property type="component" value="Unassembled WGS sequence"/>
</dbReference>
<feature type="domain" description="Endonuclease/exonuclease/phosphatase" evidence="1">
    <location>
        <begin position="24"/>
        <end position="254"/>
    </location>
</feature>
<dbReference type="GO" id="GO:0000175">
    <property type="term" value="F:3'-5'-RNA exonuclease activity"/>
    <property type="evidence" value="ECO:0007669"/>
    <property type="project" value="TreeGrafter"/>
</dbReference>
<proteinExistence type="predicted"/>
<evidence type="ECO:0000313" key="2">
    <source>
        <dbReference type="EMBL" id="CAG9327760.1"/>
    </source>
</evidence>
<accession>A0AAU9JLI7</accession>
<dbReference type="AlphaFoldDB" id="A0AAU9JLI7"/>
<dbReference type="PANTHER" id="PTHR12121">
    <property type="entry name" value="CARBON CATABOLITE REPRESSOR PROTEIN 4"/>
    <property type="match status" value="1"/>
</dbReference>
<dbReference type="Pfam" id="PF03372">
    <property type="entry name" value="Exo_endo_phos"/>
    <property type="match status" value="1"/>
</dbReference>
<dbReference type="InterPro" id="IPR050410">
    <property type="entry name" value="CCR4/nocturin_mRNA_transcr"/>
</dbReference>
<dbReference type="Gene3D" id="3.60.10.10">
    <property type="entry name" value="Endonuclease/exonuclease/phosphatase"/>
    <property type="match status" value="1"/>
</dbReference>
<name>A0AAU9JLI7_9CILI</name>
<sequence length="264" mass="31293">MSLKISSFNILNTHRFYEQRIPLIKRAIQEMNCDVIGVQEINYEGNKEVYITPDYDFKFSPLAESMGPWNVNEIPEAYRWLEGFRIDGNAFLVKPKIKVLAEGFHQYLDNLRNAQRMKIRVKDQEIWIVNTHLDWQSDESRVKEIEELLDWIKPMMDFPIVITGDFNATPDSEVYRLLSEKFQSALYSMNGKEPDKTYPSELLDHEEIMRTWHYELLGPKVPRVYDYIWFRNIKLKDAKVINSIKEGLFCPSDHYPLVAEFELN</sequence>
<evidence type="ECO:0000313" key="3">
    <source>
        <dbReference type="Proteomes" id="UP001162131"/>
    </source>
</evidence>
<keyword evidence="3" id="KW-1185">Reference proteome</keyword>
<comment type="caution">
    <text evidence="2">The sequence shown here is derived from an EMBL/GenBank/DDBJ whole genome shotgun (WGS) entry which is preliminary data.</text>
</comment>
<protein>
    <recommendedName>
        <fullName evidence="1">Endonuclease/exonuclease/phosphatase domain-containing protein</fullName>
    </recommendedName>
</protein>
<gene>
    <name evidence="2" type="ORF">BSTOLATCC_MIC44388</name>
</gene>
<reference evidence="2" key="1">
    <citation type="submission" date="2021-09" db="EMBL/GenBank/DDBJ databases">
        <authorList>
            <consortium name="AG Swart"/>
            <person name="Singh M."/>
            <person name="Singh A."/>
            <person name="Seah K."/>
            <person name="Emmerich C."/>
        </authorList>
    </citation>
    <scope>NUCLEOTIDE SEQUENCE</scope>
    <source>
        <strain evidence="2">ATCC30299</strain>
    </source>
</reference>
<dbReference type="InterPro" id="IPR036691">
    <property type="entry name" value="Endo/exonu/phosph_ase_sf"/>
</dbReference>
<dbReference type="InterPro" id="IPR005135">
    <property type="entry name" value="Endo/exonuclease/phosphatase"/>
</dbReference>
<dbReference type="PANTHER" id="PTHR12121:SF31">
    <property type="entry name" value="FAMILY PROTEIN, PUTATIVE, EXPRESSED-RELATED"/>
    <property type="match status" value="1"/>
</dbReference>
<dbReference type="SUPFAM" id="SSF56219">
    <property type="entry name" value="DNase I-like"/>
    <property type="match status" value="1"/>
</dbReference>